<protein>
    <submittedName>
        <fullName evidence="2">Uncharacterized protein</fullName>
    </submittedName>
</protein>
<sequence length="145" mass="16212">MSYKLIFVVVLPLSCVLGVLCGYKLDPMIHVCAKGTEVEVAGGAGDSSPMRRFVAAYAAYPPFDRHFLCITPGVSAFLLCLWYLLPSSPGRFFASFHCYLCPWHQELWCAGFVLHWVWELSLECHKLMHSSSVFSLGDATDFIVI</sequence>
<accession>V5TB73</accession>
<organism evidence="2">
    <name type="scientific">Rubus yellow net virus</name>
    <dbReference type="NCBI Taxonomy" id="198310"/>
    <lineage>
        <taxon>Viruses</taxon>
        <taxon>Riboviria</taxon>
        <taxon>Pararnavirae</taxon>
        <taxon>Artverviricota</taxon>
        <taxon>Revtraviricetes</taxon>
        <taxon>Ortervirales</taxon>
        <taxon>Caulimoviridae</taxon>
        <taxon>Badnavirus</taxon>
        <taxon>Badnavirus reterubi</taxon>
    </lineage>
</organism>
<keyword evidence="1" id="KW-0472">Membrane</keyword>
<evidence type="ECO:0000313" key="2">
    <source>
        <dbReference type="EMBL" id="AHB61262.1"/>
    </source>
</evidence>
<feature type="transmembrane region" description="Helical" evidence="1">
    <location>
        <begin position="65"/>
        <end position="85"/>
    </location>
</feature>
<proteinExistence type="predicted"/>
<dbReference type="EMBL" id="KF241951">
    <property type="protein sequence ID" value="AHB61262.1"/>
    <property type="molecule type" value="Genomic_DNA"/>
</dbReference>
<keyword evidence="1" id="KW-1133">Transmembrane helix</keyword>
<evidence type="ECO:0000256" key="1">
    <source>
        <dbReference type="SAM" id="Phobius"/>
    </source>
</evidence>
<keyword evidence="1" id="KW-0812">Transmembrane</keyword>
<name>V5TB73_9VIRU</name>
<reference evidence="2" key="1">
    <citation type="journal article" date="2013" name="Virus Res.">
        <title>Complete genomic sequence of a Rubus yellow net virus isolate and detection of genome-wide pararetrovirus-derived small RNAs.</title>
        <authorList>
            <person name="Kalischuk M.L."/>
            <person name="Fusaro A.F."/>
            <person name="Waterhouse P.M."/>
            <person name="Pappu H.R."/>
            <person name="Kawchuk L.M."/>
        </authorList>
    </citation>
    <scope>NUCLEOTIDE SEQUENCE</scope>
    <source>
        <strain evidence="2">Canadian 2</strain>
    </source>
</reference>